<accession>A0AAV7SCH1</accession>
<keyword evidence="2" id="KW-1185">Reference proteome</keyword>
<name>A0AAV7SCH1_PLEWA</name>
<evidence type="ECO:0000313" key="1">
    <source>
        <dbReference type="EMBL" id="KAJ1160773.1"/>
    </source>
</evidence>
<sequence length="171" mass="19275">MRDHDNCSTGWDESITRNVSFFKRYRTLEQQSEELEDADSLTHLEVIDTDASYPLAGPCRYINQGSSPVTEPGQVIEAQDLGGTSVRAIKFTVAEQEITKHNLEEPEAATIEECTTDEIRSLIKKLKNRKAPGKDGITNQAIKMYQNAAVDHLAEIFNACLQHQHFPKAWK</sequence>
<proteinExistence type="predicted"/>
<organism evidence="1 2">
    <name type="scientific">Pleurodeles waltl</name>
    <name type="common">Iberian ribbed newt</name>
    <dbReference type="NCBI Taxonomy" id="8319"/>
    <lineage>
        <taxon>Eukaryota</taxon>
        <taxon>Metazoa</taxon>
        <taxon>Chordata</taxon>
        <taxon>Craniata</taxon>
        <taxon>Vertebrata</taxon>
        <taxon>Euteleostomi</taxon>
        <taxon>Amphibia</taxon>
        <taxon>Batrachia</taxon>
        <taxon>Caudata</taxon>
        <taxon>Salamandroidea</taxon>
        <taxon>Salamandridae</taxon>
        <taxon>Pleurodelinae</taxon>
        <taxon>Pleurodeles</taxon>
    </lineage>
</organism>
<reference evidence="1" key="1">
    <citation type="journal article" date="2022" name="bioRxiv">
        <title>Sequencing and chromosome-scale assembly of the giantPleurodeles waltlgenome.</title>
        <authorList>
            <person name="Brown T."/>
            <person name="Elewa A."/>
            <person name="Iarovenko S."/>
            <person name="Subramanian E."/>
            <person name="Araus A.J."/>
            <person name="Petzold A."/>
            <person name="Susuki M."/>
            <person name="Suzuki K.-i.T."/>
            <person name="Hayashi T."/>
            <person name="Toyoda A."/>
            <person name="Oliveira C."/>
            <person name="Osipova E."/>
            <person name="Leigh N.D."/>
            <person name="Simon A."/>
            <person name="Yun M.H."/>
        </authorList>
    </citation>
    <scope>NUCLEOTIDE SEQUENCE</scope>
    <source>
        <strain evidence="1">20211129_DDA</strain>
        <tissue evidence="1">Liver</tissue>
    </source>
</reference>
<protein>
    <recommendedName>
        <fullName evidence="3">Reverse transcriptase</fullName>
    </recommendedName>
</protein>
<dbReference type="Proteomes" id="UP001066276">
    <property type="component" value="Chromosome 4_2"/>
</dbReference>
<dbReference type="AlphaFoldDB" id="A0AAV7SCH1"/>
<dbReference type="EMBL" id="JANPWB010000008">
    <property type="protein sequence ID" value="KAJ1160773.1"/>
    <property type="molecule type" value="Genomic_DNA"/>
</dbReference>
<evidence type="ECO:0000313" key="2">
    <source>
        <dbReference type="Proteomes" id="UP001066276"/>
    </source>
</evidence>
<gene>
    <name evidence="1" type="ORF">NDU88_001266</name>
</gene>
<evidence type="ECO:0008006" key="3">
    <source>
        <dbReference type="Google" id="ProtNLM"/>
    </source>
</evidence>
<comment type="caution">
    <text evidence="1">The sequence shown here is derived from an EMBL/GenBank/DDBJ whole genome shotgun (WGS) entry which is preliminary data.</text>
</comment>